<evidence type="ECO:0000313" key="2">
    <source>
        <dbReference type="EMBL" id="CAJ1381901.1"/>
    </source>
</evidence>
<dbReference type="AlphaFoldDB" id="A0AA36MVZ9"/>
<keyword evidence="3" id="KW-1185">Reference proteome</keyword>
<keyword evidence="1" id="KW-0732">Signal</keyword>
<dbReference type="Proteomes" id="UP001178507">
    <property type="component" value="Unassembled WGS sequence"/>
</dbReference>
<evidence type="ECO:0000256" key="1">
    <source>
        <dbReference type="SAM" id="SignalP"/>
    </source>
</evidence>
<comment type="caution">
    <text evidence="2">The sequence shown here is derived from an EMBL/GenBank/DDBJ whole genome shotgun (WGS) entry which is preliminary data.</text>
</comment>
<proteinExistence type="predicted"/>
<protein>
    <submittedName>
        <fullName evidence="2">Uncharacterized protein</fullName>
    </submittedName>
</protein>
<name>A0AA36MVZ9_9DINO</name>
<accession>A0AA36MVZ9</accession>
<sequence>MRRLPWLLWELGTAFWRVASEPQGFLWISQGSALPPAWLTKAARDEETFVLWGSFGSCERTLDLPRFWHVCLPQVQWSFGSPVKGNLTYTPGRNLMYRHALQLEEQQGRFLYLIFADDSGEFVLHRCSTSACGDLDIRPDSESESPMTFFQRLLAHDMPAVATPLNDIDDSQCFSPLEMRVCTSSLDHKVIAFHASAHEMLLPYEEGFERVSLFASQCAVNEILDSAFEGLAVRYRAFRRPETSGSSFPHMRPHYVRNLEPCLPQVDGNGNFGDSSVVRWLRPQLQHCAAEQLGPSHLLQAGCQFGVRSGDKCRLPGKALDLDYSRLSCFPWARKETCNATPSALDLASVPKAPRASGIFHVLRLSRAFGNGAGIRRTRCEDCAARRLCALGMRNFSSLVSSMDDPDWKSDWEALDSHLEAQLRAERREVDHDCDVCSGLLLGAYVAFVDVNFLARNLRAWEESGNASRSFWNWWWCIAAFLHQNFIVLFEHGAVAPFDMLAQLTEQLDERPGASDASAVLRLAADDRPFLKINPSSQCYLGSAVRHLLDAQQDPAWSQGHIFAAQHYLAHCDLTELGRAGALWRLFGAAGRALPPSAAPVGVCGARFRRVRRFRARRPRAAWLSRKESQSAERAAILQLI</sequence>
<feature type="chain" id="PRO_5041394842" evidence="1">
    <location>
        <begin position="21"/>
        <end position="641"/>
    </location>
</feature>
<gene>
    <name evidence="2" type="ORF">EVOR1521_LOCUS9443</name>
</gene>
<feature type="signal peptide" evidence="1">
    <location>
        <begin position="1"/>
        <end position="20"/>
    </location>
</feature>
<evidence type="ECO:0000313" key="3">
    <source>
        <dbReference type="Proteomes" id="UP001178507"/>
    </source>
</evidence>
<organism evidence="2 3">
    <name type="scientific">Effrenium voratum</name>
    <dbReference type="NCBI Taxonomy" id="2562239"/>
    <lineage>
        <taxon>Eukaryota</taxon>
        <taxon>Sar</taxon>
        <taxon>Alveolata</taxon>
        <taxon>Dinophyceae</taxon>
        <taxon>Suessiales</taxon>
        <taxon>Symbiodiniaceae</taxon>
        <taxon>Effrenium</taxon>
    </lineage>
</organism>
<dbReference type="EMBL" id="CAUJNA010000854">
    <property type="protein sequence ID" value="CAJ1381901.1"/>
    <property type="molecule type" value="Genomic_DNA"/>
</dbReference>
<reference evidence="2" key="1">
    <citation type="submission" date="2023-08" db="EMBL/GenBank/DDBJ databases">
        <authorList>
            <person name="Chen Y."/>
            <person name="Shah S."/>
            <person name="Dougan E. K."/>
            <person name="Thang M."/>
            <person name="Chan C."/>
        </authorList>
    </citation>
    <scope>NUCLEOTIDE SEQUENCE</scope>
</reference>